<evidence type="ECO:0000313" key="10">
    <source>
        <dbReference type="Proteomes" id="UP000182680"/>
    </source>
</evidence>
<dbReference type="SUPFAM" id="SSF56024">
    <property type="entry name" value="Phospholipase D/nuclease"/>
    <property type="match status" value="1"/>
</dbReference>
<evidence type="ECO:0000256" key="7">
    <source>
        <dbReference type="SAM" id="SignalP"/>
    </source>
</evidence>
<dbReference type="EC" id="3.1.4.4" evidence="3"/>
<comment type="similarity">
    <text evidence="2">Belongs to the phospholipase D family.</text>
</comment>
<keyword evidence="7" id="KW-0732">Signal</keyword>
<dbReference type="InterPro" id="IPR025202">
    <property type="entry name" value="PLD-like_dom"/>
</dbReference>
<dbReference type="PROSITE" id="PS50035">
    <property type="entry name" value="PLD"/>
    <property type="match status" value="1"/>
</dbReference>
<dbReference type="InterPro" id="IPR051406">
    <property type="entry name" value="PLD_domain"/>
</dbReference>
<dbReference type="InterPro" id="IPR001736">
    <property type="entry name" value="PLipase_D/transphosphatidylase"/>
</dbReference>
<dbReference type="GO" id="GO:0016891">
    <property type="term" value="F:RNA endonuclease activity producing 5'-phosphomonoesters, hydrolytic mechanism"/>
    <property type="evidence" value="ECO:0007669"/>
    <property type="project" value="TreeGrafter"/>
</dbReference>
<reference evidence="10" key="1">
    <citation type="submission" date="2016-11" db="EMBL/GenBank/DDBJ databases">
        <authorList>
            <person name="Jaros S."/>
            <person name="Januszkiewicz K."/>
            <person name="Wedrychowicz H."/>
        </authorList>
    </citation>
    <scope>NUCLEOTIDE SEQUENCE [LARGE SCALE GENOMIC DNA]</scope>
    <source>
        <strain evidence="10">DSM 7057</strain>
    </source>
</reference>
<organism evidence="9 10">
    <name type="scientific">Desulfovibrio desulfuricans</name>
    <dbReference type="NCBI Taxonomy" id="876"/>
    <lineage>
        <taxon>Bacteria</taxon>
        <taxon>Pseudomonadati</taxon>
        <taxon>Thermodesulfobacteriota</taxon>
        <taxon>Desulfovibrionia</taxon>
        <taxon>Desulfovibrionales</taxon>
        <taxon>Desulfovibrionaceae</taxon>
        <taxon>Desulfovibrio</taxon>
    </lineage>
</organism>
<evidence type="ECO:0000256" key="1">
    <source>
        <dbReference type="ARBA" id="ARBA00000798"/>
    </source>
</evidence>
<feature type="domain" description="PLD phosphodiesterase" evidence="8">
    <location>
        <begin position="115"/>
        <end position="142"/>
    </location>
</feature>
<feature type="signal peptide" evidence="7">
    <location>
        <begin position="1"/>
        <end position="26"/>
    </location>
</feature>
<evidence type="ECO:0000256" key="5">
    <source>
        <dbReference type="ARBA" id="ARBA00022963"/>
    </source>
</evidence>
<sequence>MKLKTSILPLLALVLALAFSAGPARAAQTEAKAYFAPNGGIREAVIDHINRAEKSIHILSYYFSEPGIAKALPRAAGRGVKVEAVLDAKGGNKDKNPYLAGQLKDAGAAVYMDSDHKTMHNKVMIYDGKTVQTGSYNLRKGVDKKNAENVLFITSEDVAAQYLKDFQLHKAHSRPY</sequence>
<dbReference type="GO" id="GO:0016042">
    <property type="term" value="P:lipid catabolic process"/>
    <property type="evidence" value="ECO:0007669"/>
    <property type="project" value="UniProtKB-KW"/>
</dbReference>
<dbReference type="CDD" id="cd09170">
    <property type="entry name" value="PLDc_Nuc"/>
    <property type="match status" value="1"/>
</dbReference>
<protein>
    <recommendedName>
        <fullName evidence="3">phospholipase D</fullName>
        <ecNumber evidence="3">3.1.4.4</ecNumber>
    </recommendedName>
</protein>
<comment type="caution">
    <text evidence="9">The sequence shown here is derived from an EMBL/GenBank/DDBJ whole genome shotgun (WGS) entry which is preliminary data.</text>
</comment>
<feature type="chain" id="PRO_5041679117" description="phospholipase D" evidence="7">
    <location>
        <begin position="27"/>
        <end position="176"/>
    </location>
</feature>
<keyword evidence="6" id="KW-0443">Lipid metabolism</keyword>
<evidence type="ECO:0000256" key="3">
    <source>
        <dbReference type="ARBA" id="ARBA00012027"/>
    </source>
</evidence>
<evidence type="ECO:0000259" key="8">
    <source>
        <dbReference type="PROSITE" id="PS50035"/>
    </source>
</evidence>
<keyword evidence="4" id="KW-0378">Hydrolase</keyword>
<dbReference type="Gene3D" id="3.30.870.10">
    <property type="entry name" value="Endonuclease Chain A"/>
    <property type="match status" value="1"/>
</dbReference>
<accession>A0AA94L118</accession>
<dbReference type="EMBL" id="FPIW01000002">
    <property type="protein sequence ID" value="SFW13949.1"/>
    <property type="molecule type" value="Genomic_DNA"/>
</dbReference>
<evidence type="ECO:0000256" key="6">
    <source>
        <dbReference type="ARBA" id="ARBA00023098"/>
    </source>
</evidence>
<dbReference type="Pfam" id="PF13091">
    <property type="entry name" value="PLDc_2"/>
    <property type="match status" value="1"/>
</dbReference>
<name>A0AA94L118_DESDE</name>
<dbReference type="GO" id="GO:0006793">
    <property type="term" value="P:phosphorus metabolic process"/>
    <property type="evidence" value="ECO:0007669"/>
    <property type="project" value="UniProtKB-ARBA"/>
</dbReference>
<dbReference type="Proteomes" id="UP000182680">
    <property type="component" value="Unassembled WGS sequence"/>
</dbReference>
<keyword evidence="5" id="KW-0442">Lipid degradation</keyword>
<comment type="catalytic activity">
    <reaction evidence="1">
        <text>a 1,2-diacyl-sn-glycero-3-phosphocholine + H2O = a 1,2-diacyl-sn-glycero-3-phosphate + choline + H(+)</text>
        <dbReference type="Rhea" id="RHEA:14445"/>
        <dbReference type="ChEBI" id="CHEBI:15354"/>
        <dbReference type="ChEBI" id="CHEBI:15377"/>
        <dbReference type="ChEBI" id="CHEBI:15378"/>
        <dbReference type="ChEBI" id="CHEBI:57643"/>
        <dbReference type="ChEBI" id="CHEBI:58608"/>
        <dbReference type="EC" id="3.1.4.4"/>
    </reaction>
</comment>
<gene>
    <name evidence="9" type="ORF">SAMN02910291_00171</name>
</gene>
<dbReference type="RefSeq" id="WP_072311101.1">
    <property type="nucleotide sequence ID" value="NZ_FPIW01000002.1"/>
</dbReference>
<dbReference type="GO" id="GO:0004630">
    <property type="term" value="F:phospholipase D activity"/>
    <property type="evidence" value="ECO:0007669"/>
    <property type="project" value="UniProtKB-EC"/>
</dbReference>
<evidence type="ECO:0000256" key="2">
    <source>
        <dbReference type="ARBA" id="ARBA00008664"/>
    </source>
</evidence>
<dbReference type="AlphaFoldDB" id="A0AA94L118"/>
<proteinExistence type="inferred from homology"/>
<evidence type="ECO:0000256" key="4">
    <source>
        <dbReference type="ARBA" id="ARBA00022801"/>
    </source>
</evidence>
<dbReference type="PANTHER" id="PTHR43856:SF1">
    <property type="entry name" value="MITOCHONDRIAL CARDIOLIPIN HYDROLASE"/>
    <property type="match status" value="1"/>
</dbReference>
<dbReference type="PANTHER" id="PTHR43856">
    <property type="entry name" value="CARDIOLIPIN HYDROLASE"/>
    <property type="match status" value="1"/>
</dbReference>
<evidence type="ECO:0000313" key="9">
    <source>
        <dbReference type="EMBL" id="SFW13949.1"/>
    </source>
</evidence>